<feature type="transmembrane region" description="Helical" evidence="1">
    <location>
        <begin position="80"/>
        <end position="98"/>
    </location>
</feature>
<evidence type="ECO:0008006" key="4">
    <source>
        <dbReference type="Google" id="ProtNLM"/>
    </source>
</evidence>
<name>A0A2M9R6H9_9FLAO</name>
<dbReference type="OrthoDB" id="1098954at2"/>
<dbReference type="AlphaFoldDB" id="A0A2M9R6H9"/>
<feature type="transmembrane region" description="Helical" evidence="1">
    <location>
        <begin position="118"/>
        <end position="135"/>
    </location>
</feature>
<dbReference type="Proteomes" id="UP000231960">
    <property type="component" value="Unassembled WGS sequence"/>
</dbReference>
<keyword evidence="1" id="KW-0812">Transmembrane</keyword>
<evidence type="ECO:0000313" key="2">
    <source>
        <dbReference type="EMBL" id="PJR04478.1"/>
    </source>
</evidence>
<evidence type="ECO:0000313" key="3">
    <source>
        <dbReference type="Proteomes" id="UP000231960"/>
    </source>
</evidence>
<comment type="caution">
    <text evidence="2">The sequence shown here is derived from an EMBL/GenBank/DDBJ whole genome shotgun (WGS) entry which is preliminary data.</text>
</comment>
<dbReference type="RefSeq" id="WP_100678037.1">
    <property type="nucleotide sequence ID" value="NZ_NIPO01000001.1"/>
</dbReference>
<accession>A0A2M9R6H9</accession>
<feature type="transmembrane region" description="Helical" evidence="1">
    <location>
        <begin position="12"/>
        <end position="31"/>
    </location>
</feature>
<gene>
    <name evidence="2" type="ORF">CDL10_07940</name>
</gene>
<dbReference type="EMBL" id="NIPO01000001">
    <property type="protein sequence ID" value="PJR04478.1"/>
    <property type="molecule type" value="Genomic_DNA"/>
</dbReference>
<keyword evidence="3" id="KW-1185">Reference proteome</keyword>
<protein>
    <recommendedName>
        <fullName evidence="4">DUF4149 domain-containing protein</fullName>
    </recommendedName>
</protein>
<evidence type="ECO:0000256" key="1">
    <source>
        <dbReference type="SAM" id="Phobius"/>
    </source>
</evidence>
<sequence length="142" mass="16451">MKITDKIAISSVYLWLGFVLAISFLEAWLKFQAPGITIPLGLGIGRLVFFALNKTEWFFAVLILLMQIKSGNWKQIRMEWLALLIILLLQTFWLLPLLDVRAEKVIQMVEIEPSSLHYYYVALEMIKVLILFVFGKKLFKSA</sequence>
<reference evidence="2 3" key="1">
    <citation type="submission" date="2017-06" db="EMBL/GenBank/DDBJ databases">
        <title>Description of Avrilella dinanensis gen. nov. sp. nov.</title>
        <authorList>
            <person name="Leyer C."/>
            <person name="Sassi M."/>
            <person name="Minet J."/>
            <person name="Kayal S."/>
            <person name="Cattoir V."/>
        </authorList>
    </citation>
    <scope>NUCLEOTIDE SEQUENCE [LARGE SCALE GENOMIC DNA]</scope>
    <source>
        <strain evidence="2 3">UR159</strain>
    </source>
</reference>
<feature type="transmembrane region" description="Helical" evidence="1">
    <location>
        <begin position="43"/>
        <end position="68"/>
    </location>
</feature>
<keyword evidence="1" id="KW-1133">Transmembrane helix</keyword>
<proteinExistence type="predicted"/>
<keyword evidence="1" id="KW-0472">Membrane</keyword>
<organism evidence="2 3">
    <name type="scientific">Avrilella dinanensis</name>
    <dbReference type="NCBI Taxonomy" id="2008672"/>
    <lineage>
        <taxon>Bacteria</taxon>
        <taxon>Pseudomonadati</taxon>
        <taxon>Bacteroidota</taxon>
        <taxon>Flavobacteriia</taxon>
        <taxon>Flavobacteriales</taxon>
        <taxon>Flavobacteriaceae</taxon>
        <taxon>Avrilella</taxon>
    </lineage>
</organism>